<dbReference type="InterPro" id="IPR001478">
    <property type="entry name" value="PDZ"/>
</dbReference>
<evidence type="ECO:0000259" key="4">
    <source>
        <dbReference type="PROSITE" id="PS50086"/>
    </source>
</evidence>
<name>A0A976IB61_BRELC</name>
<dbReference type="CDD" id="cd14507">
    <property type="entry name" value="PTP-MTM-like"/>
    <property type="match status" value="1"/>
</dbReference>
<feature type="binding site" evidence="3">
    <location>
        <begin position="889"/>
        <end position="895"/>
    </location>
    <ligand>
        <name>substrate</name>
    </ligand>
</feature>
<dbReference type="PROSITE" id="PS51339">
    <property type="entry name" value="PPASE_MYOTUBULARIN"/>
    <property type="match status" value="1"/>
</dbReference>
<evidence type="ECO:0000259" key="6">
    <source>
        <dbReference type="PROSITE" id="PS51339"/>
    </source>
</evidence>
<evidence type="ECO:0000313" key="8">
    <source>
        <dbReference type="Proteomes" id="UP000294530"/>
    </source>
</evidence>
<feature type="domain" description="Myotubularin phosphatase" evidence="6">
    <location>
        <begin position="669"/>
        <end position="1053"/>
    </location>
</feature>
<dbReference type="EMBL" id="SHOA02000013">
    <property type="protein sequence ID" value="TDH65608.1"/>
    <property type="molecule type" value="Genomic_DNA"/>
</dbReference>
<accession>A0A976IB61</accession>
<evidence type="ECO:0000313" key="7">
    <source>
        <dbReference type="EMBL" id="TDH65608.1"/>
    </source>
</evidence>
<dbReference type="InterPro" id="IPR035969">
    <property type="entry name" value="Rab-GAP_TBC_sf"/>
</dbReference>
<dbReference type="InterPro" id="IPR000195">
    <property type="entry name" value="Rab-GAP-TBC_dom"/>
</dbReference>
<evidence type="ECO:0000259" key="5">
    <source>
        <dbReference type="PROSITE" id="PS50106"/>
    </source>
</evidence>
<dbReference type="KEGG" id="blac:94347684"/>
<evidence type="ECO:0000256" key="1">
    <source>
        <dbReference type="ARBA" id="ARBA00007471"/>
    </source>
</evidence>
<dbReference type="SUPFAM" id="SSF52799">
    <property type="entry name" value="(Phosphotyrosine protein) phosphatases II"/>
    <property type="match status" value="1"/>
</dbReference>
<dbReference type="Gene3D" id="1.10.8.270">
    <property type="entry name" value="putative rabgap domain of human tbc1 domain family member 14 like domains"/>
    <property type="match status" value="1"/>
</dbReference>
<organism evidence="7 8">
    <name type="scientific">Bremia lactucae</name>
    <name type="common">Lettuce downy mildew</name>
    <dbReference type="NCBI Taxonomy" id="4779"/>
    <lineage>
        <taxon>Eukaryota</taxon>
        <taxon>Sar</taxon>
        <taxon>Stramenopiles</taxon>
        <taxon>Oomycota</taxon>
        <taxon>Peronosporomycetes</taxon>
        <taxon>Peronosporales</taxon>
        <taxon>Peronosporaceae</taxon>
        <taxon>Bremia</taxon>
    </lineage>
</organism>
<comment type="caution">
    <text evidence="7">The sequence shown here is derived from an EMBL/GenBank/DDBJ whole genome shotgun (WGS) entry which is preliminary data.</text>
</comment>
<dbReference type="Proteomes" id="UP000294530">
    <property type="component" value="Unassembled WGS sequence"/>
</dbReference>
<gene>
    <name evidence="7" type="ORF">CCR75_003922</name>
</gene>
<reference evidence="7 8" key="1">
    <citation type="journal article" date="2021" name="Genome Biol.">
        <title>AFLAP: assembly-free linkage analysis pipeline using k-mers from genome sequencing data.</title>
        <authorList>
            <person name="Fletcher K."/>
            <person name="Zhang L."/>
            <person name="Gil J."/>
            <person name="Han R."/>
            <person name="Cavanaugh K."/>
            <person name="Michelmore R."/>
        </authorList>
    </citation>
    <scope>NUCLEOTIDE SEQUENCE [LARGE SCALE GENOMIC DNA]</scope>
    <source>
        <strain evidence="7 8">SF5</strain>
    </source>
</reference>
<dbReference type="RefSeq" id="XP_067815107.1">
    <property type="nucleotide sequence ID" value="XM_067962013.1"/>
</dbReference>
<evidence type="ECO:0008006" key="9">
    <source>
        <dbReference type="Google" id="ProtNLM"/>
    </source>
</evidence>
<dbReference type="SMART" id="SM00164">
    <property type="entry name" value="TBC"/>
    <property type="match status" value="1"/>
</dbReference>
<keyword evidence="8" id="KW-1185">Reference proteome</keyword>
<dbReference type="InterPro" id="IPR029021">
    <property type="entry name" value="Prot-tyrosine_phosphatase-like"/>
</dbReference>
<dbReference type="Gene3D" id="2.30.29.30">
    <property type="entry name" value="Pleckstrin-homology domain (PH domain)/Phosphotyrosine-binding domain (PTB)"/>
    <property type="match status" value="1"/>
</dbReference>
<feature type="domain" description="Rab-GAP TBC" evidence="4">
    <location>
        <begin position="1"/>
        <end position="279"/>
    </location>
</feature>
<feature type="domain" description="PDZ" evidence="5">
    <location>
        <begin position="389"/>
        <end position="474"/>
    </location>
</feature>
<sequence>MESHGTRWITAFGLQGGALEAQRERYERLKQHMVFQINAEGNADPLTALTAAKNSAPNSAASWCQYFSDGTLLEEINSDLNRLYPVGNEGYFQNELYLSTLRQVLFVWCRLHPDVAYRQGMHDVVAVVLYAFLNFKQEEQIKDDQVKKLPKHTEADTFLVFEAIMLFLKPFYEIVKTRQDSVSNNDSSRLFTSFTLKENDSGKIQSGQEAEEKQPALQQLCQHVQYELLQEKDPQLFYHLQNLEIVPETYCLRWIRLLFAREYALKELLWIWDAMILDTGRATIKFPAINMTDKSDSELLQQPMLVSRSDDTVWTGFPLLRYICVARLLLLSSQLRQSDNTDCLRLLMRAYQKDERDGIALEQQNHPKKLLEFARILRDPMIEELQQSKIRVVPFREGSLGIILTAAGAPFENRLAVKSFVRDTTTSDGVGQAEASGKVRLGYLLQSINGVPIESVTTEEVKRWLQLVGRPVYIGFCPCNNVYDAAASKEIEAAKPFVASESKPTSDMALSELVQSVFLPGESCYANVETSMQRVMLSNDGSCVTHYISGKLFITNYRCLFARLLGCKEIDWQTPVLSIASIDRIEPRATSTIVNPTTLLEKTQSSLDFAPDDSFKVVIHCKDTQVARLSIRDYSEYSKLIKCLSFLAFPKTLLDAFCFAYCPIVAPSEEVQFDLRREYTRIGLLSYPDHLRCIDQSSEYTLCETYPRHLVVPADISDVRLKTAAAFRSHQRLPVVSWINRSSGATIVRSSQPLVGLKSARSGEDELLVRLLCCSSNQKALGRFTIMDARSQLAAVGNKAMGKGTEISSNYRGSKLVFMNVDNIHSVRQSLLAIASIFEPKKSVSDESSSSFYGRIDASGWLRHVRLILKASIELAHTVHNGMSVLTHCSDGWDRTAQMVALAELLLDPYYRTVRGFQVLVEKEWCAFGHQFALRSGHARRDVSNDQRSPVFLLWLDCVWQYTRQFPTECEFNERFLLTLADHVYSCKFGTFMFDCERQRKEFFANHRVFSIWSDINRQSERFTNPMYASGNRTTVLFPSTLSKNIKLWKGYFCRWDPTVIPPVPAFQCY</sequence>
<evidence type="ECO:0000256" key="3">
    <source>
        <dbReference type="PIRSR" id="PIRSR630564-2"/>
    </source>
</evidence>
<dbReference type="Pfam" id="PF06602">
    <property type="entry name" value="Myotub-related"/>
    <property type="match status" value="1"/>
</dbReference>
<evidence type="ECO:0000256" key="2">
    <source>
        <dbReference type="PIRSR" id="PIRSR630564-1"/>
    </source>
</evidence>
<proteinExistence type="inferred from homology"/>
<protein>
    <recommendedName>
        <fullName evidence="9">Phosphatidylinositol-3-phosphatase</fullName>
    </recommendedName>
</protein>
<dbReference type="GO" id="GO:0005737">
    <property type="term" value="C:cytoplasm"/>
    <property type="evidence" value="ECO:0007669"/>
    <property type="project" value="TreeGrafter"/>
</dbReference>
<dbReference type="PROSITE" id="PS50086">
    <property type="entry name" value="TBC_RABGAP"/>
    <property type="match status" value="1"/>
</dbReference>
<comment type="similarity">
    <text evidence="1">Belongs to the protein-tyrosine phosphatase family. Non-receptor class myotubularin subfamily.</text>
</comment>
<dbReference type="InterPro" id="IPR030564">
    <property type="entry name" value="Myotubularin"/>
</dbReference>
<dbReference type="InterPro" id="IPR011993">
    <property type="entry name" value="PH-like_dom_sf"/>
</dbReference>
<feature type="active site" description="Phosphocysteine intermediate" evidence="2">
    <location>
        <position position="889"/>
    </location>
</feature>
<dbReference type="AlphaFoldDB" id="A0A976IB61"/>
<dbReference type="SUPFAM" id="SSF50729">
    <property type="entry name" value="PH domain-like"/>
    <property type="match status" value="1"/>
</dbReference>
<dbReference type="InterPro" id="IPR010569">
    <property type="entry name" value="Myotubularin-like_Pase_dom"/>
</dbReference>
<feature type="binding site" evidence="3">
    <location>
        <begin position="823"/>
        <end position="824"/>
    </location>
    <ligand>
        <name>substrate</name>
    </ligand>
</feature>
<dbReference type="PROSITE" id="PS50106">
    <property type="entry name" value="PDZ"/>
    <property type="match status" value="1"/>
</dbReference>
<dbReference type="PANTHER" id="PTHR10807">
    <property type="entry name" value="MYOTUBULARIN-RELATED"/>
    <property type="match status" value="1"/>
</dbReference>
<dbReference type="GeneID" id="94347684"/>
<dbReference type="OrthoDB" id="271628at2759"/>
<dbReference type="PANTHER" id="PTHR10807:SF128">
    <property type="entry name" value="PHOSPHATIDYLINOSITOL-3,5-BISPHOSPHATE 3-PHOSPHATASE"/>
    <property type="match status" value="1"/>
</dbReference>
<dbReference type="SUPFAM" id="SSF47923">
    <property type="entry name" value="Ypt/Rab-GAP domain of gyp1p"/>
    <property type="match status" value="2"/>
</dbReference>
<dbReference type="Gene3D" id="1.10.472.80">
    <property type="entry name" value="Ypt/Rab-GAP domain of gyp1p, domain 3"/>
    <property type="match status" value="1"/>
</dbReference>
<dbReference type="Pfam" id="PF00566">
    <property type="entry name" value="RabGAP-TBC"/>
    <property type="match status" value="1"/>
</dbReference>